<protein>
    <submittedName>
        <fullName evidence="4">NAD(P)-binding protein</fullName>
    </submittedName>
</protein>
<dbReference type="Proteomes" id="UP000245768">
    <property type="component" value="Unassembled WGS sequence"/>
</dbReference>
<dbReference type="OrthoDB" id="809632at2759"/>
<dbReference type="EMBL" id="KZ819638">
    <property type="protein sequence ID" value="PWN88808.1"/>
    <property type="molecule type" value="Genomic_DNA"/>
</dbReference>
<dbReference type="GeneID" id="37045588"/>
<keyword evidence="1" id="KW-0560">Oxidoreductase</keyword>
<accession>A0A316YJL9</accession>
<dbReference type="InterPro" id="IPR011032">
    <property type="entry name" value="GroES-like_sf"/>
</dbReference>
<dbReference type="PANTHER" id="PTHR43205">
    <property type="entry name" value="PROSTAGLANDIN REDUCTASE"/>
    <property type="match status" value="1"/>
</dbReference>
<evidence type="ECO:0000259" key="3">
    <source>
        <dbReference type="Pfam" id="PF16884"/>
    </source>
</evidence>
<proteinExistence type="predicted"/>
<evidence type="ECO:0000256" key="1">
    <source>
        <dbReference type="ARBA" id="ARBA00023002"/>
    </source>
</evidence>
<sequence>MDNPKILFVSQPVGFPVPSVNTSYEVEKVVLDDFRLDGGILIEAILLSLDPYMRGRMNVNHDSYIEAFVPGKPLQGFGVARVVRSGHHSFHEGQMVTGMIDFSKISVIDKENIAKISRCPSVAPLDPSAWLGPLGIPGFSAFVGLRLLDELMPNSPEPGNKLLVSGASGGVGMVAGQLARQRGWQVVAVTGSDRGIEALRAVGTEYIVDRRTNIHDQLRRLAPLQAFFDGVGGEVLDAFLAVAAPHATIIACGMLSQFGGNGFSHGIRNPLAFVTKSITLRGFVASDYLHLKQTFLDELMPQLVSGDLQWLPSFVQGFDNLEEAFVDQVLRGNKVGKVIVKV</sequence>
<dbReference type="SUPFAM" id="SSF50129">
    <property type="entry name" value="GroES-like"/>
    <property type="match status" value="1"/>
</dbReference>
<name>A0A316YJL9_9BASI</name>
<dbReference type="Gene3D" id="3.90.180.10">
    <property type="entry name" value="Medium-chain alcohol dehydrogenases, catalytic domain"/>
    <property type="match status" value="1"/>
</dbReference>
<dbReference type="SUPFAM" id="SSF51735">
    <property type="entry name" value="NAD(P)-binding Rossmann-fold domains"/>
    <property type="match status" value="1"/>
</dbReference>
<organism evidence="4 5">
    <name type="scientific">Acaromyces ingoldii</name>
    <dbReference type="NCBI Taxonomy" id="215250"/>
    <lineage>
        <taxon>Eukaryota</taxon>
        <taxon>Fungi</taxon>
        <taxon>Dikarya</taxon>
        <taxon>Basidiomycota</taxon>
        <taxon>Ustilaginomycotina</taxon>
        <taxon>Exobasidiomycetes</taxon>
        <taxon>Exobasidiales</taxon>
        <taxon>Cryptobasidiaceae</taxon>
        <taxon>Acaromyces</taxon>
    </lineage>
</organism>
<dbReference type="InParanoid" id="A0A316YJL9"/>
<evidence type="ECO:0000313" key="5">
    <source>
        <dbReference type="Proteomes" id="UP000245768"/>
    </source>
</evidence>
<reference evidence="4 5" key="1">
    <citation type="journal article" date="2018" name="Mol. Biol. Evol.">
        <title>Broad Genomic Sampling Reveals a Smut Pathogenic Ancestry of the Fungal Clade Ustilaginomycotina.</title>
        <authorList>
            <person name="Kijpornyongpan T."/>
            <person name="Mondo S.J."/>
            <person name="Barry K."/>
            <person name="Sandor L."/>
            <person name="Lee J."/>
            <person name="Lipzen A."/>
            <person name="Pangilinan J."/>
            <person name="LaButti K."/>
            <person name="Hainaut M."/>
            <person name="Henrissat B."/>
            <person name="Grigoriev I.V."/>
            <person name="Spatafora J.W."/>
            <person name="Aime M.C."/>
        </authorList>
    </citation>
    <scope>NUCLEOTIDE SEQUENCE [LARGE SCALE GENOMIC DNA]</scope>
    <source>
        <strain evidence="4 5">MCA 4198</strain>
    </source>
</reference>
<feature type="domain" description="Oxidoreductase N-terminal" evidence="3">
    <location>
        <begin position="6"/>
        <end position="116"/>
    </location>
</feature>
<dbReference type="InterPro" id="IPR041694">
    <property type="entry name" value="ADH_N_2"/>
</dbReference>
<dbReference type="GO" id="GO:0016628">
    <property type="term" value="F:oxidoreductase activity, acting on the CH-CH group of donors, NAD or NADP as acceptor"/>
    <property type="evidence" value="ECO:0007669"/>
    <property type="project" value="InterPro"/>
</dbReference>
<dbReference type="InterPro" id="IPR045010">
    <property type="entry name" value="MDR_fam"/>
</dbReference>
<dbReference type="InterPro" id="IPR013149">
    <property type="entry name" value="ADH-like_C"/>
</dbReference>
<dbReference type="PANTHER" id="PTHR43205:SF7">
    <property type="entry name" value="PROSTAGLANDIN REDUCTASE 1"/>
    <property type="match status" value="1"/>
</dbReference>
<dbReference type="Pfam" id="PF16884">
    <property type="entry name" value="ADH_N_2"/>
    <property type="match status" value="1"/>
</dbReference>
<dbReference type="CDD" id="cd05288">
    <property type="entry name" value="PGDH"/>
    <property type="match status" value="1"/>
</dbReference>
<dbReference type="AlphaFoldDB" id="A0A316YJL9"/>
<evidence type="ECO:0000259" key="2">
    <source>
        <dbReference type="Pfam" id="PF00107"/>
    </source>
</evidence>
<keyword evidence="5" id="KW-1185">Reference proteome</keyword>
<evidence type="ECO:0000313" key="4">
    <source>
        <dbReference type="EMBL" id="PWN88808.1"/>
    </source>
</evidence>
<dbReference type="InterPro" id="IPR036291">
    <property type="entry name" value="NAD(P)-bd_dom_sf"/>
</dbReference>
<dbReference type="Gene3D" id="3.40.50.720">
    <property type="entry name" value="NAD(P)-binding Rossmann-like Domain"/>
    <property type="match status" value="1"/>
</dbReference>
<feature type="domain" description="Alcohol dehydrogenase-like C-terminal" evidence="2">
    <location>
        <begin position="170"/>
        <end position="287"/>
    </location>
</feature>
<gene>
    <name evidence="4" type="ORF">FA10DRAFT_281218</name>
</gene>
<dbReference type="RefSeq" id="XP_025376006.1">
    <property type="nucleotide sequence ID" value="XM_025523672.1"/>
</dbReference>
<dbReference type="Pfam" id="PF00107">
    <property type="entry name" value="ADH_zinc_N"/>
    <property type="match status" value="1"/>
</dbReference>